<proteinExistence type="predicted"/>
<dbReference type="PANTHER" id="PTHR46669:SF1">
    <property type="entry name" value="LEUCINE-RICH PPR MOTIF-CONTAINING PROTEIN, MITOCHONDRIAL"/>
    <property type="match status" value="1"/>
</dbReference>
<dbReference type="PROSITE" id="PS51375">
    <property type="entry name" value="PPR"/>
    <property type="match status" value="2"/>
</dbReference>
<gene>
    <name evidence="2" type="ORF">V9T40_014110</name>
</gene>
<dbReference type="Pfam" id="PF13812">
    <property type="entry name" value="PPR_3"/>
    <property type="match status" value="1"/>
</dbReference>
<dbReference type="Gene3D" id="1.25.40.10">
    <property type="entry name" value="Tetratricopeptide repeat domain"/>
    <property type="match status" value="2"/>
</dbReference>
<reference evidence="2 3" key="1">
    <citation type="submission" date="2024-03" db="EMBL/GenBank/DDBJ databases">
        <title>Adaptation during the transition from Ophiocordyceps entomopathogen to insect associate is accompanied by gene loss and intensified selection.</title>
        <authorList>
            <person name="Ward C.M."/>
            <person name="Onetto C.A."/>
            <person name="Borneman A.R."/>
        </authorList>
    </citation>
    <scope>NUCLEOTIDE SEQUENCE [LARGE SCALE GENOMIC DNA]</scope>
    <source>
        <strain evidence="2">AWRI1</strain>
        <tissue evidence="2">Single Adult Female</tissue>
    </source>
</reference>
<evidence type="ECO:0000313" key="2">
    <source>
        <dbReference type="EMBL" id="KAK7582665.1"/>
    </source>
</evidence>
<dbReference type="InterPro" id="IPR033490">
    <property type="entry name" value="LRP130"/>
</dbReference>
<keyword evidence="3" id="KW-1185">Reference proteome</keyword>
<comment type="caution">
    <text evidence="2">The sequence shown here is derived from an EMBL/GenBank/DDBJ whole genome shotgun (WGS) entry which is preliminary data.</text>
</comment>
<dbReference type="PANTHER" id="PTHR46669">
    <property type="entry name" value="LEUCINE-RICH PPR MOTIF-CONTAINING PROTEIN, MITOCHONDRIAL"/>
    <property type="match status" value="1"/>
</dbReference>
<evidence type="ECO:0000256" key="1">
    <source>
        <dbReference type="PROSITE-ProRule" id="PRU00708"/>
    </source>
</evidence>
<accession>A0AAN9TQB2</accession>
<dbReference type="InterPro" id="IPR002885">
    <property type="entry name" value="PPR_rpt"/>
</dbReference>
<dbReference type="GO" id="GO:0005634">
    <property type="term" value="C:nucleus"/>
    <property type="evidence" value="ECO:0007669"/>
    <property type="project" value="TreeGrafter"/>
</dbReference>
<evidence type="ECO:0008006" key="4">
    <source>
        <dbReference type="Google" id="ProtNLM"/>
    </source>
</evidence>
<dbReference type="SUPFAM" id="SSF48452">
    <property type="entry name" value="TPR-like"/>
    <property type="match status" value="1"/>
</dbReference>
<dbReference type="GO" id="GO:0005739">
    <property type="term" value="C:mitochondrion"/>
    <property type="evidence" value="ECO:0007669"/>
    <property type="project" value="TreeGrafter"/>
</dbReference>
<name>A0AAN9TQB2_9HEMI</name>
<feature type="repeat" description="PPR" evidence="1">
    <location>
        <begin position="171"/>
        <end position="205"/>
    </location>
</feature>
<dbReference type="Pfam" id="PF01535">
    <property type="entry name" value="PPR"/>
    <property type="match status" value="2"/>
</dbReference>
<feature type="repeat" description="PPR" evidence="1">
    <location>
        <begin position="136"/>
        <end position="170"/>
    </location>
</feature>
<organism evidence="2 3">
    <name type="scientific">Parthenolecanium corni</name>
    <dbReference type="NCBI Taxonomy" id="536013"/>
    <lineage>
        <taxon>Eukaryota</taxon>
        <taxon>Metazoa</taxon>
        <taxon>Ecdysozoa</taxon>
        <taxon>Arthropoda</taxon>
        <taxon>Hexapoda</taxon>
        <taxon>Insecta</taxon>
        <taxon>Pterygota</taxon>
        <taxon>Neoptera</taxon>
        <taxon>Paraneoptera</taxon>
        <taxon>Hemiptera</taxon>
        <taxon>Sternorrhyncha</taxon>
        <taxon>Coccoidea</taxon>
        <taxon>Coccidae</taxon>
        <taxon>Parthenolecanium</taxon>
    </lineage>
</organism>
<protein>
    <recommendedName>
        <fullName evidence="4">Leucine-rich PPR motif-containing protein, mitochondrial</fullName>
    </recommendedName>
</protein>
<dbReference type="GO" id="GO:0070129">
    <property type="term" value="P:regulation of mitochondrial translation"/>
    <property type="evidence" value="ECO:0007669"/>
    <property type="project" value="TreeGrafter"/>
</dbReference>
<dbReference type="InterPro" id="IPR011990">
    <property type="entry name" value="TPR-like_helical_dom_sf"/>
</dbReference>
<sequence>MSHALHRNCNIQTRVRRNENAAVDQRIEQLDNDARKLGRLSYNDVKTVFEIIKAKRSASVTQSLMIIRCCGSLLIEEPPEKRTKLVQEMWQTLESLGVNLDISHYNALLRVYLENEYDFTPSDILADLEKRGLEPNRVTYQRLITRYCQKGDITGAMRILEFMREKEMPVNVTVFNALIMGHSQSKDMVSAEGILNVMKQANLEPTGESYSQLICGYIKEGNVEKAKDILQNCETRDTIFSDKEYFDVIFSYAKHGFENEVDQILPKLRRVPGYNQEAMNSIFRLLGIGATETAFKIVKTLVRNTRSDGSVLPVGSFFISHLIRYNFPPETVLKYCQELMKENLNQYALNVALENSLRFQKEDIAVYLLKNAKESGMIIRPHFFWPLLSLHGKQHNQSGIFNILFMMQKDFDVPVNTETLREYVVPYLLTKDSNVESLLMDLKASGCSVSSGVSSIVHHYLLSNEIHKAAFVAETYNSFYALFVFRRPLVNAFISTGDIQSFVKLVRAICSGIYWRATADSEKVDDEEDQPIHDYRTTTGQLVNDVIRELMKDLQFIPKLQLILEEMLSQGLGLTSKDALYVQQTLQNQLTPQISELLEKLTSEEFAVPPTKSKSARISMAFLDENSLERLLETMKANGEPLTGVQKQLYLVYSRNNNLEKLLKLKEEMDAENFVYTTGMKAVLINTFVEGKKLDEAIQLYDATVQEIPEFNLHPTKLLRFALLLVENDRIEKALEILNKKSEVESKENAEDLNFLKSSICWRMLNFFAEKGDLDRVNEFFNLFIDRELVEVNNILLGPLIKVHVTRGDIDTAMKTFEMCCEKYQCTPWKNELARLFIEKEDAANLQKLTDLSTPIHGEVNSLYDLMLSFLESGRVRQAKKILETPGLRLRHDRIHNACYKYSNEGAIEHLESLLAVTKDISSVNRSELYYSILRAQEHSADPQKALGLWMQMQEEDVQPSEQFLCLLADILNRHNMEVPFTVPNVKRNDSDSQLSRGKIRVSRNSQILRRHLNEGNVDQAIELKQKVGADKLNKTDWSLLISGCCYQNRYRDALQLLDEYYSRTNDFPHPKHFKSVLRKSADNGDIEFFNAWQDRVPEELRKMTVFETNRVKAYMNADKVDDYLNELEEKLNQVKNNDEFREFENVFPKGGLLALLDARPEYLPKVHAISKKCEEKGFQSSMMDNFWWIYFMQTNQVDAATQLWNEKIKSNPNPVIFGSLTSHILRRNDPELGKAFVNMVKSKVNVTPGILGIAYGLLISLLTQRNEITEAMECVKEAVEISQVPPSLIIRSSLVLLKSACDAKNIPFPYDLPYEISALCRRFSSEVKTLHRNENLFKRRKNAANSDCTDRAEIWMVASSGNTFIGIERFSLRCNVFIPPLNRRHNAVISDCTYRAEILVAASSAKNIISREMSQNIARNLANVFRFPDRDMSRNVSLKKKTMGDI</sequence>
<dbReference type="Proteomes" id="UP001367676">
    <property type="component" value="Unassembled WGS sequence"/>
</dbReference>
<dbReference type="EMBL" id="JBBCAQ010000033">
    <property type="protein sequence ID" value="KAK7582665.1"/>
    <property type="molecule type" value="Genomic_DNA"/>
</dbReference>
<dbReference type="NCBIfam" id="TIGR00756">
    <property type="entry name" value="PPR"/>
    <property type="match status" value="1"/>
</dbReference>
<evidence type="ECO:0000313" key="3">
    <source>
        <dbReference type="Proteomes" id="UP001367676"/>
    </source>
</evidence>
<dbReference type="GO" id="GO:0003730">
    <property type="term" value="F:mRNA 3'-UTR binding"/>
    <property type="evidence" value="ECO:0007669"/>
    <property type="project" value="TreeGrafter"/>
</dbReference>